<protein>
    <submittedName>
        <fullName evidence="2">Uncharacterized protein</fullName>
    </submittedName>
</protein>
<dbReference type="AlphaFoldDB" id="A0A9W8WIH8"/>
<name>A0A9W8WIH8_9HYPO</name>
<sequence length="113" mass="12616">MQFARFLLLCIQDDRDTSSNDTEQENKDQKEVSENMNQDLVRFIGIFVLSVICLLQYFSPGFGRGMNKTLAVIKLAFMVALFIVGIAATSREMDNRSDDCSLATTWAPDGPGL</sequence>
<dbReference type="Proteomes" id="UP001140502">
    <property type="component" value="Unassembled WGS sequence"/>
</dbReference>
<keyword evidence="1" id="KW-0472">Membrane</keyword>
<evidence type="ECO:0000256" key="1">
    <source>
        <dbReference type="SAM" id="Phobius"/>
    </source>
</evidence>
<dbReference type="EMBL" id="JAPEUR010000037">
    <property type="protein sequence ID" value="KAJ4326749.1"/>
    <property type="molecule type" value="Genomic_DNA"/>
</dbReference>
<organism evidence="2 3">
    <name type="scientific">Fusarium piperis</name>
    <dbReference type="NCBI Taxonomy" id="1435070"/>
    <lineage>
        <taxon>Eukaryota</taxon>
        <taxon>Fungi</taxon>
        <taxon>Dikarya</taxon>
        <taxon>Ascomycota</taxon>
        <taxon>Pezizomycotina</taxon>
        <taxon>Sordariomycetes</taxon>
        <taxon>Hypocreomycetidae</taxon>
        <taxon>Hypocreales</taxon>
        <taxon>Nectriaceae</taxon>
        <taxon>Fusarium</taxon>
        <taxon>Fusarium solani species complex</taxon>
    </lineage>
</organism>
<proteinExistence type="predicted"/>
<evidence type="ECO:0000313" key="2">
    <source>
        <dbReference type="EMBL" id="KAJ4326749.1"/>
    </source>
</evidence>
<accession>A0A9W8WIH8</accession>
<gene>
    <name evidence="2" type="ORF">N0V84_002869</name>
</gene>
<evidence type="ECO:0000313" key="3">
    <source>
        <dbReference type="Proteomes" id="UP001140502"/>
    </source>
</evidence>
<reference evidence="2" key="1">
    <citation type="submission" date="2022-10" db="EMBL/GenBank/DDBJ databases">
        <title>Tapping the CABI collections for fungal endophytes: first genome assemblies for Collariella, Neodidymelliopsis, Ascochyta clinopodiicola, Didymella pomorum, Didymosphaeria variabile, Neocosmospora piperis and Neocucurbitaria cava.</title>
        <authorList>
            <person name="Hill R."/>
        </authorList>
    </citation>
    <scope>NUCLEOTIDE SEQUENCE</scope>
    <source>
        <strain evidence="2">IMI 366586</strain>
    </source>
</reference>
<keyword evidence="1" id="KW-1133">Transmembrane helix</keyword>
<keyword evidence="3" id="KW-1185">Reference proteome</keyword>
<comment type="caution">
    <text evidence="2">The sequence shown here is derived from an EMBL/GenBank/DDBJ whole genome shotgun (WGS) entry which is preliminary data.</text>
</comment>
<feature type="transmembrane region" description="Helical" evidence="1">
    <location>
        <begin position="40"/>
        <end position="58"/>
    </location>
</feature>
<dbReference type="OrthoDB" id="5982228at2759"/>
<keyword evidence="1" id="KW-0812">Transmembrane</keyword>
<feature type="transmembrane region" description="Helical" evidence="1">
    <location>
        <begin position="70"/>
        <end position="88"/>
    </location>
</feature>